<name>A0A1I5X7G2_9PSEU</name>
<evidence type="ECO:0000313" key="3">
    <source>
        <dbReference type="Proteomes" id="UP000199137"/>
    </source>
</evidence>
<protein>
    <submittedName>
        <fullName evidence="2">Uncharacterized protein</fullName>
    </submittedName>
</protein>
<organism evidence="2 3">
    <name type="scientific">Amycolatopsis rubida</name>
    <dbReference type="NCBI Taxonomy" id="112413"/>
    <lineage>
        <taxon>Bacteria</taxon>
        <taxon>Bacillati</taxon>
        <taxon>Actinomycetota</taxon>
        <taxon>Actinomycetes</taxon>
        <taxon>Pseudonocardiales</taxon>
        <taxon>Pseudonocardiaceae</taxon>
        <taxon>Amycolatopsis</taxon>
    </lineage>
</organism>
<dbReference type="EMBL" id="FOWC01000010">
    <property type="protein sequence ID" value="SFQ27821.1"/>
    <property type="molecule type" value="Genomic_DNA"/>
</dbReference>
<dbReference type="RefSeq" id="WP_093575635.1">
    <property type="nucleotide sequence ID" value="NZ_FOWC01000010.1"/>
</dbReference>
<evidence type="ECO:0000313" key="2">
    <source>
        <dbReference type="EMBL" id="SFQ27821.1"/>
    </source>
</evidence>
<evidence type="ECO:0000256" key="1">
    <source>
        <dbReference type="SAM" id="Coils"/>
    </source>
</evidence>
<keyword evidence="1" id="KW-0175">Coiled coil</keyword>
<dbReference type="STRING" id="112413.SAMN05421854_11073"/>
<proteinExistence type="predicted"/>
<reference evidence="2 3" key="1">
    <citation type="submission" date="2016-10" db="EMBL/GenBank/DDBJ databases">
        <authorList>
            <person name="de Groot N.N."/>
        </authorList>
    </citation>
    <scope>NUCLEOTIDE SEQUENCE [LARGE SCALE GENOMIC DNA]</scope>
    <source>
        <strain evidence="2 3">DSM 44637</strain>
    </source>
</reference>
<dbReference type="AlphaFoldDB" id="A0A1I5X7G2"/>
<feature type="coiled-coil region" evidence="1">
    <location>
        <begin position="10"/>
        <end position="37"/>
    </location>
</feature>
<accession>A0A1I5X7G2</accession>
<gene>
    <name evidence="2" type="ORF">SAMN05421854_11073</name>
</gene>
<dbReference type="Proteomes" id="UP000199137">
    <property type="component" value="Unassembled WGS sequence"/>
</dbReference>
<sequence length="148" mass="16456">MNVLSPEKTAAAAKQRVQRARADYDRAQREFAQLGDSADLTDVGWLDGRRQAWVEAVEAWHACAPGEPAGWWPGGWRVRRRYDGRIETGVPRRPWASRDEAAARIAAATADEPLLRDAAPVWIAIDQADYAPVALDADYWASQQASTR</sequence>